<dbReference type="NCBIfam" id="TIGR01769">
    <property type="entry name" value="GGGP"/>
    <property type="match status" value="1"/>
</dbReference>
<comment type="function">
    <text evidence="9">Prenyltransferase that catalyzes the transfer of the geranylgeranyl moiety of geranylgeranyl diphosphate (GGPP) to the C3 hydroxyl of sn-glycerol-1-phosphate (G1P).</text>
</comment>
<dbReference type="NCBIfam" id="NF003198">
    <property type="entry name" value="PRK04169.1-2"/>
    <property type="match status" value="1"/>
</dbReference>
<evidence type="ECO:0000256" key="5">
    <source>
        <dbReference type="ARBA" id="ARBA00023098"/>
    </source>
</evidence>
<keyword evidence="6 9" id="KW-0594">Phospholipid biosynthesis</keyword>
<evidence type="ECO:0000256" key="6">
    <source>
        <dbReference type="ARBA" id="ARBA00023209"/>
    </source>
</evidence>
<feature type="binding site" evidence="9">
    <location>
        <begin position="176"/>
        <end position="182"/>
    </location>
    <ligand>
        <name>sn-glycerol 1-phosphate</name>
        <dbReference type="ChEBI" id="CHEBI:57685"/>
    </ligand>
</feature>
<protein>
    <recommendedName>
        <fullName evidence="9">Geranylgeranylglyceryl phosphate synthase</fullName>
        <shortName evidence="9">GGGP synthase</shortName>
        <shortName evidence="9">GGGPS</shortName>
        <ecNumber evidence="9">2.5.1.41</ecNumber>
    </recommendedName>
    <alternativeName>
        <fullName evidence="9">(S)-3-O-geranylgeranylglyceryl phosphate synthase</fullName>
    </alternativeName>
    <alternativeName>
        <fullName evidence="9">Phosphoglycerol geranylgeranyltransferase</fullName>
    </alternativeName>
</protein>
<keyword evidence="4 9" id="KW-0460">Magnesium</keyword>
<dbReference type="InterPro" id="IPR039074">
    <property type="entry name" value="GGGP/HepGP_synthase_I"/>
</dbReference>
<evidence type="ECO:0000256" key="2">
    <source>
        <dbReference type="ARBA" id="ARBA00022679"/>
    </source>
</evidence>
<keyword evidence="2 9" id="KW-0808">Transferase</keyword>
<keyword evidence="5 9" id="KW-0443">Lipid metabolism</keyword>
<evidence type="ECO:0000256" key="9">
    <source>
        <dbReference type="HAMAP-Rule" id="MF_00112"/>
    </source>
</evidence>
<proteinExistence type="inferred from homology"/>
<keyword evidence="11" id="KW-1185">Reference proteome</keyword>
<dbReference type="HAMAP" id="MF_00112">
    <property type="entry name" value="GGGP_HepGP_synthase"/>
    <property type="match status" value="1"/>
</dbReference>
<accession>A0ABV9T198</accession>
<feature type="binding site" evidence="9">
    <location>
        <begin position="207"/>
        <end position="208"/>
    </location>
    <ligand>
        <name>sn-glycerol 1-phosphate</name>
        <dbReference type="ChEBI" id="CHEBI:57685"/>
    </ligand>
</feature>
<keyword evidence="7 9" id="KW-1208">Phospholipid metabolism</keyword>
<organism evidence="10 11">
    <name type="scientific">Negadavirga shengliensis</name>
    <dbReference type="NCBI Taxonomy" id="1389218"/>
    <lineage>
        <taxon>Bacteria</taxon>
        <taxon>Pseudomonadati</taxon>
        <taxon>Bacteroidota</taxon>
        <taxon>Cytophagia</taxon>
        <taxon>Cytophagales</taxon>
        <taxon>Cyclobacteriaceae</taxon>
        <taxon>Negadavirga</taxon>
    </lineage>
</organism>
<evidence type="ECO:0000256" key="1">
    <source>
        <dbReference type="ARBA" id="ARBA00022516"/>
    </source>
</evidence>
<sequence length="256" mass="26980">MAKKDNIILEGFFALRRTGRKATALLIDPGKIFSLRPILDKALEADVDYLFVGGSLTDPADVSKTVQYIRRHVMHIPIIIFPGNATHFSPEADAVLFISLISGRNADLLIGQHVMAAPALAKSGLEILPTGYILVDGGSMTSVQYVSQTLPLPNDKPDLASATALAGKYLGLKLFYLDAGSGALNPVSKDLIAAVSRDTASPLIVGGGINCPKKAKDAWDAGADVVVIGNGAEKNPGILTEVVQYAKMSNASLNVN</sequence>
<name>A0ABV9T198_9BACT</name>
<comment type="cofactor">
    <cofactor evidence="9">
        <name>Mg(2+)</name>
        <dbReference type="ChEBI" id="CHEBI:18420"/>
    </cofactor>
</comment>
<dbReference type="Gene3D" id="3.20.20.390">
    <property type="entry name" value="FMN-linked oxidoreductases"/>
    <property type="match status" value="1"/>
</dbReference>
<comment type="catalytic activity">
    <reaction evidence="8 9">
        <text>sn-glycerol 1-phosphate + (2E,6E,10E)-geranylgeranyl diphosphate = sn-3-O-(geranylgeranyl)glycerol 1-phosphate + diphosphate</text>
        <dbReference type="Rhea" id="RHEA:23404"/>
        <dbReference type="ChEBI" id="CHEBI:33019"/>
        <dbReference type="ChEBI" id="CHEBI:57677"/>
        <dbReference type="ChEBI" id="CHEBI:57685"/>
        <dbReference type="ChEBI" id="CHEBI:58756"/>
        <dbReference type="EC" id="2.5.1.41"/>
    </reaction>
</comment>
<comment type="caution">
    <text evidence="10">The sequence shown here is derived from an EMBL/GenBank/DDBJ whole genome shotgun (WGS) entry which is preliminary data.</text>
</comment>
<dbReference type="Proteomes" id="UP001595818">
    <property type="component" value="Unassembled WGS sequence"/>
</dbReference>
<keyword evidence="1 9" id="KW-0444">Lipid biosynthesis</keyword>
<evidence type="ECO:0000256" key="4">
    <source>
        <dbReference type="ARBA" id="ARBA00022842"/>
    </source>
</evidence>
<evidence type="ECO:0000313" key="10">
    <source>
        <dbReference type="EMBL" id="MFC4872262.1"/>
    </source>
</evidence>
<dbReference type="EMBL" id="JBHSJJ010000005">
    <property type="protein sequence ID" value="MFC4872262.1"/>
    <property type="molecule type" value="Genomic_DNA"/>
</dbReference>
<dbReference type="EC" id="2.5.1.41" evidence="9"/>
<gene>
    <name evidence="10" type="ORF">ACFPFU_11215</name>
</gene>
<feature type="binding site" evidence="9">
    <location>
        <position position="55"/>
    </location>
    <ligand>
        <name>Mg(2+)</name>
        <dbReference type="ChEBI" id="CHEBI:18420"/>
    </ligand>
</feature>
<dbReference type="NCBIfam" id="TIGR01768">
    <property type="entry name" value="GGGP-family"/>
    <property type="match status" value="1"/>
</dbReference>
<dbReference type="Pfam" id="PF01884">
    <property type="entry name" value="PcrB"/>
    <property type="match status" value="1"/>
</dbReference>
<dbReference type="InterPro" id="IPR038597">
    <property type="entry name" value="GGGP/HepGP_synthase_sf"/>
</dbReference>
<dbReference type="PANTHER" id="PTHR40029">
    <property type="match status" value="1"/>
</dbReference>
<evidence type="ECO:0000256" key="7">
    <source>
        <dbReference type="ARBA" id="ARBA00023264"/>
    </source>
</evidence>
<evidence type="ECO:0000256" key="8">
    <source>
        <dbReference type="ARBA" id="ARBA00047288"/>
    </source>
</evidence>
<keyword evidence="3 9" id="KW-0479">Metal-binding</keyword>
<feature type="binding site" evidence="9">
    <location>
        <begin position="229"/>
        <end position="230"/>
    </location>
    <ligand>
        <name>sn-glycerol 1-phosphate</name>
        <dbReference type="ChEBI" id="CHEBI:57685"/>
    </ligand>
</feature>
<comment type="caution">
    <text evidence="9">Lacks conserved residue(s) required for the propagation of feature annotation.</text>
</comment>
<dbReference type="RefSeq" id="WP_377064494.1">
    <property type="nucleotide sequence ID" value="NZ_JBHSJJ010000005.1"/>
</dbReference>
<feature type="binding site" evidence="9">
    <location>
        <position position="28"/>
    </location>
    <ligand>
        <name>Mg(2+)</name>
        <dbReference type="ChEBI" id="CHEBI:18420"/>
    </ligand>
</feature>
<evidence type="ECO:0000313" key="11">
    <source>
        <dbReference type="Proteomes" id="UP001595818"/>
    </source>
</evidence>
<dbReference type="InterPro" id="IPR008205">
    <property type="entry name" value="GGGP_HepGP_synthase"/>
</dbReference>
<dbReference type="PANTHER" id="PTHR40029:SF2">
    <property type="entry name" value="HEPTAPRENYLGLYCERYL PHOSPHATE SYNTHASE"/>
    <property type="match status" value="1"/>
</dbReference>
<comment type="similarity">
    <text evidence="9">Belongs to the GGGP/HepGP synthase family. Group II subfamily.</text>
</comment>
<reference evidence="11" key="1">
    <citation type="journal article" date="2019" name="Int. J. Syst. Evol. Microbiol.">
        <title>The Global Catalogue of Microorganisms (GCM) 10K type strain sequencing project: providing services to taxonomists for standard genome sequencing and annotation.</title>
        <authorList>
            <consortium name="The Broad Institute Genomics Platform"/>
            <consortium name="The Broad Institute Genome Sequencing Center for Infectious Disease"/>
            <person name="Wu L."/>
            <person name="Ma J."/>
        </authorList>
    </citation>
    <scope>NUCLEOTIDE SEQUENCE [LARGE SCALE GENOMIC DNA]</scope>
    <source>
        <strain evidence="11">CGMCC 4.7466</strain>
    </source>
</reference>
<evidence type="ECO:0000256" key="3">
    <source>
        <dbReference type="ARBA" id="ARBA00022723"/>
    </source>
</evidence>
<dbReference type="InterPro" id="IPR010946">
    <property type="entry name" value="GGGP_synth"/>
</dbReference>
<dbReference type="SUPFAM" id="SSF51395">
    <property type="entry name" value="FMN-linked oxidoreductases"/>
    <property type="match status" value="1"/>
</dbReference>